<dbReference type="SUPFAM" id="SSF51126">
    <property type="entry name" value="Pectin lyase-like"/>
    <property type="match status" value="1"/>
</dbReference>
<proteinExistence type="predicted"/>
<sequence length="223" mass="22376">MLAMGGCMLRADAAAEPVTPIDPANMPVVASRFMVTITEPGTYRLSGNLIVPDADTTAIEINADNVIIDLGGYAIAGPVSCSPPPVSCSATGTGNGVHAVSRDNIVVRNGTISGMGNVGIYLETNTGRIENVTLANNAGGGTALFGGVIVGSAVQSNGGDGITGIDLLLQGTAVRDNEAFGFKAYGNSAYANSLFIGNNRGGAQVNAVPEARGGNLCNGSMCP</sequence>
<evidence type="ECO:0000313" key="3">
    <source>
        <dbReference type="Proteomes" id="UP000285190"/>
    </source>
</evidence>
<name>A0A418WW92_9BURK</name>
<dbReference type="InterPro" id="IPR039448">
    <property type="entry name" value="Beta_helix"/>
</dbReference>
<reference evidence="2 3" key="1">
    <citation type="submission" date="2018-09" db="EMBL/GenBank/DDBJ databases">
        <authorList>
            <person name="Zhu H."/>
        </authorList>
    </citation>
    <scope>NUCLEOTIDE SEQUENCE [LARGE SCALE GENOMIC DNA]</scope>
    <source>
        <strain evidence="2 3">K2R10-39</strain>
    </source>
</reference>
<dbReference type="InterPro" id="IPR012334">
    <property type="entry name" value="Pectin_lyas_fold"/>
</dbReference>
<dbReference type="EMBL" id="QYUN01000003">
    <property type="protein sequence ID" value="RJF96965.1"/>
    <property type="molecule type" value="Genomic_DNA"/>
</dbReference>
<keyword evidence="3" id="KW-1185">Reference proteome</keyword>
<evidence type="ECO:0000313" key="2">
    <source>
        <dbReference type="EMBL" id="RJF96965.1"/>
    </source>
</evidence>
<dbReference type="AlphaFoldDB" id="A0A418WW92"/>
<feature type="domain" description="Right handed beta helix" evidence="1">
    <location>
        <begin position="90"/>
        <end position="205"/>
    </location>
</feature>
<protein>
    <recommendedName>
        <fullName evidence="1">Right handed beta helix domain-containing protein</fullName>
    </recommendedName>
</protein>
<comment type="caution">
    <text evidence="2">The sequence shown here is derived from an EMBL/GenBank/DDBJ whole genome shotgun (WGS) entry which is preliminary data.</text>
</comment>
<dbReference type="Pfam" id="PF13229">
    <property type="entry name" value="Beta_helix"/>
    <property type="match status" value="1"/>
</dbReference>
<dbReference type="InterPro" id="IPR011050">
    <property type="entry name" value="Pectin_lyase_fold/virulence"/>
</dbReference>
<organism evidence="2 3">
    <name type="scientific">Noviherbaspirillum cavernae</name>
    <dbReference type="NCBI Taxonomy" id="2320862"/>
    <lineage>
        <taxon>Bacteria</taxon>
        <taxon>Pseudomonadati</taxon>
        <taxon>Pseudomonadota</taxon>
        <taxon>Betaproteobacteria</taxon>
        <taxon>Burkholderiales</taxon>
        <taxon>Oxalobacteraceae</taxon>
        <taxon>Noviherbaspirillum</taxon>
    </lineage>
</organism>
<gene>
    <name evidence="2" type="ORF">D3870_21660</name>
</gene>
<accession>A0A418WW92</accession>
<evidence type="ECO:0000259" key="1">
    <source>
        <dbReference type="Pfam" id="PF13229"/>
    </source>
</evidence>
<dbReference type="Proteomes" id="UP000285190">
    <property type="component" value="Unassembled WGS sequence"/>
</dbReference>
<dbReference type="Gene3D" id="2.160.20.10">
    <property type="entry name" value="Single-stranded right-handed beta-helix, Pectin lyase-like"/>
    <property type="match status" value="1"/>
</dbReference>